<evidence type="ECO:0000256" key="2">
    <source>
        <dbReference type="ARBA" id="ARBA00022614"/>
    </source>
</evidence>
<sequence>MAAASIAVSVSMGAMKPVLEKLATLMGDKYKKLKGLRKEVNFLMCELTDMNALLERMDSADKLNPQATNWRKDIIDMSYDIEDYIDDFMSRVGEAGDEVGFLQKASHCLKTFKDRYRIANQIKKIKAKVIQASDRRKRYMFDQSIFATAPVTVDPRLSALYVQSANLVGIDIQKDEIVRWAITSEEQELKVMSIVGFGGLGKTTLANEVCREVGGKFSCKALLSISQKPDLIKILNSLMLKLELQPYSHACEPQDLIDRIRKHLQCRRYLIIVDDLWDIHTWNAISCAFPQNDQHSRVMITTRIEKVAKACCGNHGFIHNMMPLSVQDSRTLFFDRIFGSEDDCPPDFIEVASKILKKCGGLPLAIITMASMLASQPTRLKGQWEYIQDSLAPEFVTDTTYEDMMHIIDLSYKNLPHHLKACFLYLGTYPEDHKIERVELVRRWVAEGFVSSSHGQSAWDVADSYFCELVNRSMIQPGYANWDPTGIKVTHCRVHDMMLELAVRKCREDNFISFIDDPQMTMPKGQDMVIRRLTVDLRDKKVEMTVMAYNRHLSQVRSLSIFGGNCQIPNLLEFKFMRVLFLDVSSLMTGIDLTGINHLSQLRYLKVKGGYGTTVLLPVQIRGLRFLETLDLFEGHSQGLAEIADEPRLSHVSVNWSLNPRLPDGIDKAKALLTLSGFNLGMCSIESVTGLGELTALSELFLLYQGETEDNNGGDVSLIAALVTSLKKLGNLKNLQLWNSSSKVYSGDALLESSFSPPFCNIELLFLDILIFSSFPTWIGHLRCLRELRLQIKQMHQEDFDIIGIKLTSLVLLNLRVVRIPTERIMIGGSTGFKVLKRFVFDCDGVSCLTFEAGAMPDLRGLYLMLNPHEWDKATPAGLQHLPSLKTILVQAGKIESDRRNFEEKDTQMMRDVFQEAADALPTGPAVVAIRVQWRRREEVRT</sequence>
<dbReference type="GO" id="GO:0042742">
    <property type="term" value="P:defense response to bacterium"/>
    <property type="evidence" value="ECO:0007669"/>
    <property type="project" value="UniProtKB-ARBA"/>
</dbReference>
<protein>
    <recommendedName>
        <fullName evidence="13">AAA+ ATPase domain-containing protein</fullName>
    </recommendedName>
</protein>
<dbReference type="Pfam" id="PF00931">
    <property type="entry name" value="NB-ARC"/>
    <property type="match status" value="1"/>
</dbReference>
<keyword evidence="3" id="KW-0677">Repeat</keyword>
<evidence type="ECO:0000256" key="6">
    <source>
        <dbReference type="ARBA" id="ARBA00023054"/>
    </source>
</evidence>
<dbReference type="Pfam" id="PF23598">
    <property type="entry name" value="LRR_14"/>
    <property type="match status" value="1"/>
</dbReference>
<dbReference type="SUPFAM" id="SSF52540">
    <property type="entry name" value="P-loop containing nucleoside triphosphate hydrolases"/>
    <property type="match status" value="1"/>
</dbReference>
<reference evidence="11 12" key="1">
    <citation type="journal article" date="2019" name="Sci. Rep.">
        <title>A high-quality genome of Eragrostis curvula grass provides insights into Poaceae evolution and supports new strategies to enhance forage quality.</title>
        <authorList>
            <person name="Carballo J."/>
            <person name="Santos B.A.C.M."/>
            <person name="Zappacosta D."/>
            <person name="Garbus I."/>
            <person name="Selva J.P."/>
            <person name="Gallo C.A."/>
            <person name="Diaz A."/>
            <person name="Albertini E."/>
            <person name="Caccamo M."/>
            <person name="Echenique V."/>
        </authorList>
    </citation>
    <scope>NUCLEOTIDE SEQUENCE [LARGE SCALE GENOMIC DNA]</scope>
    <source>
        <strain evidence="12">cv. Victoria</strain>
        <tissue evidence="11">Leaf</tissue>
    </source>
</reference>
<dbReference type="InterPro" id="IPR055414">
    <property type="entry name" value="LRR_R13L4/SHOC2-like"/>
</dbReference>
<dbReference type="Gene3D" id="1.10.8.430">
    <property type="entry name" value="Helical domain of apoptotic protease-activating factors"/>
    <property type="match status" value="1"/>
</dbReference>
<dbReference type="Pfam" id="PF23559">
    <property type="entry name" value="WHD_DRP"/>
    <property type="match status" value="1"/>
</dbReference>
<dbReference type="InterPro" id="IPR027417">
    <property type="entry name" value="P-loop_NTPase"/>
</dbReference>
<dbReference type="OrthoDB" id="878334at2759"/>
<comment type="caution">
    <text evidence="11">The sequence shown here is derived from an EMBL/GenBank/DDBJ whole genome shotgun (WGS) entry which is preliminary data.</text>
</comment>
<dbReference type="CDD" id="cd14798">
    <property type="entry name" value="RX-CC_like"/>
    <property type="match status" value="1"/>
</dbReference>
<dbReference type="SUPFAM" id="SSF52058">
    <property type="entry name" value="L domain-like"/>
    <property type="match status" value="1"/>
</dbReference>
<dbReference type="Gene3D" id="1.10.10.10">
    <property type="entry name" value="Winged helix-like DNA-binding domain superfamily/Winged helix DNA-binding domain"/>
    <property type="match status" value="1"/>
</dbReference>
<dbReference type="InterPro" id="IPR041118">
    <property type="entry name" value="Rx_N"/>
</dbReference>
<evidence type="ECO:0000313" key="12">
    <source>
        <dbReference type="Proteomes" id="UP000324897"/>
    </source>
</evidence>
<dbReference type="Gene3D" id="3.40.50.300">
    <property type="entry name" value="P-loop containing nucleotide triphosphate hydrolases"/>
    <property type="match status" value="1"/>
</dbReference>
<evidence type="ECO:0000256" key="4">
    <source>
        <dbReference type="ARBA" id="ARBA00022741"/>
    </source>
</evidence>
<keyword evidence="4" id="KW-0547">Nucleotide-binding</keyword>
<gene>
    <name evidence="11" type="ORF">EJB05_10310</name>
</gene>
<dbReference type="GO" id="GO:0009626">
    <property type="term" value="P:plant-type hypersensitive response"/>
    <property type="evidence" value="ECO:0007669"/>
    <property type="project" value="UniProtKB-ARBA"/>
</dbReference>
<proteinExistence type="inferred from homology"/>
<dbReference type="Pfam" id="PF18052">
    <property type="entry name" value="Rx_N"/>
    <property type="match status" value="1"/>
</dbReference>
<evidence type="ECO:0000256" key="5">
    <source>
        <dbReference type="ARBA" id="ARBA00022821"/>
    </source>
</evidence>
<evidence type="ECO:0000313" key="11">
    <source>
        <dbReference type="EMBL" id="TVU43813.1"/>
    </source>
</evidence>
<feature type="domain" description="NB-ARC" evidence="7">
    <location>
        <begin position="184"/>
        <end position="338"/>
    </location>
</feature>
<dbReference type="InterPro" id="IPR044974">
    <property type="entry name" value="Disease_R_plants"/>
</dbReference>
<evidence type="ECO:0000259" key="8">
    <source>
        <dbReference type="Pfam" id="PF18052"/>
    </source>
</evidence>
<dbReference type="EMBL" id="RWGY01000005">
    <property type="protein sequence ID" value="TVU43813.1"/>
    <property type="molecule type" value="Genomic_DNA"/>
</dbReference>
<dbReference type="PANTHER" id="PTHR23155">
    <property type="entry name" value="DISEASE RESISTANCE PROTEIN RP"/>
    <property type="match status" value="1"/>
</dbReference>
<feature type="domain" description="Disease resistance protein winged helix" evidence="9">
    <location>
        <begin position="429"/>
        <end position="502"/>
    </location>
</feature>
<name>A0A5J9W7B1_9POAL</name>
<dbReference type="Gene3D" id="3.80.10.10">
    <property type="entry name" value="Ribonuclease Inhibitor"/>
    <property type="match status" value="1"/>
</dbReference>
<dbReference type="PRINTS" id="PR00364">
    <property type="entry name" value="DISEASERSIST"/>
</dbReference>
<dbReference type="Gramene" id="TVU43813">
    <property type="protein sequence ID" value="TVU43813"/>
    <property type="gene ID" value="EJB05_10310"/>
</dbReference>
<evidence type="ECO:0000259" key="9">
    <source>
        <dbReference type="Pfam" id="PF23559"/>
    </source>
</evidence>
<dbReference type="Proteomes" id="UP000324897">
    <property type="component" value="Unassembled WGS sequence"/>
</dbReference>
<dbReference type="PANTHER" id="PTHR23155:SF906">
    <property type="entry name" value="OS08G0205100 PROTEIN"/>
    <property type="match status" value="1"/>
</dbReference>
<accession>A0A5J9W7B1</accession>
<dbReference type="FunFam" id="1.10.10.10:FF:000322">
    <property type="entry name" value="Probable disease resistance protein At1g63360"/>
    <property type="match status" value="1"/>
</dbReference>
<evidence type="ECO:0000259" key="10">
    <source>
        <dbReference type="Pfam" id="PF23598"/>
    </source>
</evidence>
<dbReference type="InterPro" id="IPR002182">
    <property type="entry name" value="NB-ARC"/>
</dbReference>
<comment type="similarity">
    <text evidence="1">Belongs to the disease resistance NB-LRR family.</text>
</comment>
<keyword evidence="2" id="KW-0433">Leucine-rich repeat</keyword>
<dbReference type="InterPro" id="IPR036388">
    <property type="entry name" value="WH-like_DNA-bd_sf"/>
</dbReference>
<dbReference type="InterPro" id="IPR038005">
    <property type="entry name" value="RX-like_CC"/>
</dbReference>
<dbReference type="InterPro" id="IPR042197">
    <property type="entry name" value="Apaf_helical"/>
</dbReference>
<evidence type="ECO:0000256" key="1">
    <source>
        <dbReference type="ARBA" id="ARBA00008894"/>
    </source>
</evidence>
<evidence type="ECO:0000259" key="7">
    <source>
        <dbReference type="Pfam" id="PF00931"/>
    </source>
</evidence>
<evidence type="ECO:0008006" key="13">
    <source>
        <dbReference type="Google" id="ProtNLM"/>
    </source>
</evidence>
<keyword evidence="12" id="KW-1185">Reference proteome</keyword>
<dbReference type="GO" id="GO:0002758">
    <property type="term" value="P:innate immune response-activating signaling pathway"/>
    <property type="evidence" value="ECO:0007669"/>
    <property type="project" value="UniProtKB-ARBA"/>
</dbReference>
<evidence type="ECO:0000256" key="3">
    <source>
        <dbReference type="ARBA" id="ARBA00022737"/>
    </source>
</evidence>
<dbReference type="GO" id="GO:0043531">
    <property type="term" value="F:ADP binding"/>
    <property type="evidence" value="ECO:0007669"/>
    <property type="project" value="InterPro"/>
</dbReference>
<dbReference type="Gene3D" id="1.20.5.4130">
    <property type="match status" value="1"/>
</dbReference>
<keyword evidence="6" id="KW-0175">Coiled coil</keyword>
<feature type="domain" description="Disease resistance N-terminal" evidence="8">
    <location>
        <begin position="14"/>
        <end position="96"/>
    </location>
</feature>
<feature type="domain" description="Disease resistance R13L4/SHOC-2-like LRR" evidence="10">
    <location>
        <begin position="555"/>
        <end position="925"/>
    </location>
</feature>
<dbReference type="InterPro" id="IPR058922">
    <property type="entry name" value="WHD_DRP"/>
</dbReference>
<keyword evidence="5" id="KW-0611">Plant defense</keyword>
<dbReference type="InterPro" id="IPR032675">
    <property type="entry name" value="LRR_dom_sf"/>
</dbReference>
<dbReference type="AlphaFoldDB" id="A0A5J9W7B1"/>
<organism evidence="11 12">
    <name type="scientific">Eragrostis curvula</name>
    <name type="common">weeping love grass</name>
    <dbReference type="NCBI Taxonomy" id="38414"/>
    <lineage>
        <taxon>Eukaryota</taxon>
        <taxon>Viridiplantae</taxon>
        <taxon>Streptophyta</taxon>
        <taxon>Embryophyta</taxon>
        <taxon>Tracheophyta</taxon>
        <taxon>Spermatophyta</taxon>
        <taxon>Magnoliopsida</taxon>
        <taxon>Liliopsida</taxon>
        <taxon>Poales</taxon>
        <taxon>Poaceae</taxon>
        <taxon>PACMAD clade</taxon>
        <taxon>Chloridoideae</taxon>
        <taxon>Eragrostideae</taxon>
        <taxon>Eragrostidinae</taxon>
        <taxon>Eragrostis</taxon>
    </lineage>
</organism>